<dbReference type="RefSeq" id="WP_065182999.1">
    <property type="nucleotide sequence ID" value="NZ_LYVI01000016.1"/>
</dbReference>
<dbReference type="SMART" id="SM00965">
    <property type="entry name" value="STN"/>
    <property type="match status" value="1"/>
</dbReference>
<dbReference type="EMBL" id="LYVI01000016">
    <property type="protein sequence ID" value="OBU59621.1"/>
    <property type="molecule type" value="Genomic_DNA"/>
</dbReference>
<dbReference type="SUPFAM" id="SSF74653">
    <property type="entry name" value="TolA/TonB C-terminal domain"/>
    <property type="match status" value="1"/>
</dbReference>
<evidence type="ECO:0000313" key="6">
    <source>
        <dbReference type="Proteomes" id="UP000092125"/>
    </source>
</evidence>
<keyword evidence="2" id="KW-0472">Membrane</keyword>
<comment type="caution">
    <text evidence="5">The sequence shown here is derived from an EMBL/GenBank/DDBJ whole genome shotgun (WGS) entry which is preliminary data.</text>
</comment>
<keyword evidence="3" id="KW-0998">Cell outer membrane</keyword>
<dbReference type="AlphaFoldDB" id="A0AAP7GN96"/>
<evidence type="ECO:0000313" key="5">
    <source>
        <dbReference type="EMBL" id="OBU59621.1"/>
    </source>
</evidence>
<protein>
    <submittedName>
        <fullName evidence="5">TonB-dependent receptor</fullName>
    </submittedName>
</protein>
<evidence type="ECO:0000256" key="3">
    <source>
        <dbReference type="ARBA" id="ARBA00023237"/>
    </source>
</evidence>
<dbReference type="Gene3D" id="3.55.50.30">
    <property type="match status" value="1"/>
</dbReference>
<evidence type="ECO:0000256" key="1">
    <source>
        <dbReference type="ARBA" id="ARBA00022448"/>
    </source>
</evidence>
<reference evidence="5 6" key="1">
    <citation type="submission" date="2016-05" db="EMBL/GenBank/DDBJ databases">
        <title>Draft Genome Sequences of Stenotrophomonas maltophilia Strains Sm32COP, Sm41DVV, Sm46PAILV, SmF3, SmF22, SmSOFb1 and SmCVFa1, Isolated from Different Manures, in France.</title>
        <authorList>
            <person name="Nazaret S."/>
            <person name="Bodilis J."/>
        </authorList>
    </citation>
    <scope>NUCLEOTIDE SEQUENCE [LARGE SCALE GENOMIC DNA]</scope>
    <source>
        <strain evidence="5 6">Sm41DVV</strain>
    </source>
</reference>
<sequence length="226" mass="24666">MFNVRGLDGRHAVRTWRVAIAAWLLLAFVATAEDDVRAYDIPAQPLEQAVERFSVSSGWSVMYAGELAAGRRSYPLHASLPPLQALQTLLQETGVEAELIGAQRVVLRLGAQPERAAGPVGLLPESERSRRFGGLQQRLRDAFCDDPLLAPGRYAATLRFRITAEGHVDDAELLVGSGDARRDRRLLLAIGRLAPSIDAAALPQPVTLQIQPSRADHDCGRRQPLP</sequence>
<name>A0AAP7GN96_STEMA</name>
<keyword evidence="5" id="KW-0675">Receptor</keyword>
<feature type="domain" description="Secretin/TonB short N-terminal" evidence="4">
    <location>
        <begin position="59"/>
        <end position="110"/>
    </location>
</feature>
<organism evidence="5 6">
    <name type="scientific">Stenotrophomonas maltophilia</name>
    <name type="common">Pseudomonas maltophilia</name>
    <name type="synonym">Xanthomonas maltophilia</name>
    <dbReference type="NCBI Taxonomy" id="40324"/>
    <lineage>
        <taxon>Bacteria</taxon>
        <taxon>Pseudomonadati</taxon>
        <taxon>Pseudomonadota</taxon>
        <taxon>Gammaproteobacteria</taxon>
        <taxon>Lysobacterales</taxon>
        <taxon>Lysobacteraceae</taxon>
        <taxon>Stenotrophomonas</taxon>
        <taxon>Stenotrophomonas maltophilia group</taxon>
    </lineage>
</organism>
<evidence type="ECO:0000256" key="2">
    <source>
        <dbReference type="ARBA" id="ARBA00023136"/>
    </source>
</evidence>
<dbReference type="GO" id="GO:0019867">
    <property type="term" value="C:outer membrane"/>
    <property type="evidence" value="ECO:0007669"/>
    <property type="project" value="InterPro"/>
</dbReference>
<dbReference type="Proteomes" id="UP000092125">
    <property type="component" value="Unassembled WGS sequence"/>
</dbReference>
<accession>A0AAP7GN96</accession>
<evidence type="ECO:0000259" key="4">
    <source>
        <dbReference type="SMART" id="SM00965"/>
    </source>
</evidence>
<proteinExistence type="predicted"/>
<keyword evidence="1" id="KW-0813">Transport</keyword>
<dbReference type="InterPro" id="IPR011662">
    <property type="entry name" value="Secretin/TonB_short_N"/>
</dbReference>
<gene>
    <name evidence="5" type="ORF">A9K56_18070</name>
</gene>